<dbReference type="Pfam" id="PF02518">
    <property type="entry name" value="HATPase_c"/>
    <property type="match status" value="1"/>
</dbReference>
<feature type="region of interest" description="Disordered" evidence="7">
    <location>
        <begin position="380"/>
        <end position="446"/>
    </location>
</feature>
<dbReference type="PANTHER" id="PTHR43047">
    <property type="entry name" value="TWO-COMPONENT HISTIDINE PROTEIN KINASE"/>
    <property type="match status" value="1"/>
</dbReference>
<feature type="compositionally biased region" description="Basic and acidic residues" evidence="7">
    <location>
        <begin position="1093"/>
        <end position="1102"/>
    </location>
</feature>
<feature type="compositionally biased region" description="Basic and acidic residues" evidence="7">
    <location>
        <begin position="151"/>
        <end position="166"/>
    </location>
</feature>
<reference evidence="10" key="3">
    <citation type="submission" date="2014-01" db="EMBL/GenBank/DDBJ databases">
        <title>Evolution of pathogenesis and genome organization in the Tremellales.</title>
        <authorList>
            <person name="Cuomo C."/>
            <person name="Litvintseva A."/>
            <person name="Heitman J."/>
            <person name="Chen Y."/>
            <person name="Sun S."/>
            <person name="Springer D."/>
            <person name="Dromer F."/>
            <person name="Young S."/>
            <person name="Zeng Q."/>
            <person name="Chapman S."/>
            <person name="Gujja S."/>
            <person name="Saif S."/>
            <person name="Birren B."/>
        </authorList>
    </citation>
    <scope>NUCLEOTIDE SEQUENCE</scope>
    <source>
        <strain evidence="10">CBS 10118</strain>
    </source>
</reference>
<dbReference type="Proteomes" id="UP000092730">
    <property type="component" value="Chromosome 5"/>
</dbReference>
<dbReference type="VEuPathDB" id="FungiDB:I302_05937"/>
<dbReference type="KEGG" id="kbi:30210336"/>
<comment type="catalytic activity">
    <reaction evidence="1">
        <text>ATP + protein L-histidine = ADP + protein N-phospho-L-histidine.</text>
        <dbReference type="EC" id="2.7.13.3"/>
    </reaction>
</comment>
<dbReference type="Gene3D" id="3.30.450.40">
    <property type="match status" value="1"/>
</dbReference>
<reference evidence="10" key="1">
    <citation type="submission" date="2013-07" db="EMBL/GenBank/DDBJ databases">
        <title>The Genome Sequence of Cryptococcus bestiolae CBS10118.</title>
        <authorList>
            <consortium name="The Broad Institute Genome Sequencing Platform"/>
            <person name="Cuomo C."/>
            <person name="Litvintseva A."/>
            <person name="Chen Y."/>
            <person name="Heitman J."/>
            <person name="Sun S."/>
            <person name="Springer D."/>
            <person name="Dromer F."/>
            <person name="Young S.K."/>
            <person name="Zeng Q."/>
            <person name="Gargeya S."/>
            <person name="Fitzgerald M."/>
            <person name="Abouelleil A."/>
            <person name="Alvarado L."/>
            <person name="Berlin A.M."/>
            <person name="Chapman S.B."/>
            <person name="Dewar J."/>
            <person name="Goldberg J."/>
            <person name="Griggs A."/>
            <person name="Gujja S."/>
            <person name="Hansen M."/>
            <person name="Howarth C."/>
            <person name="Imamovic A."/>
            <person name="Larimer J."/>
            <person name="McCowan C."/>
            <person name="Murphy C."/>
            <person name="Pearson M."/>
            <person name="Priest M."/>
            <person name="Roberts A."/>
            <person name="Saif S."/>
            <person name="Shea T."/>
            <person name="Sykes S."/>
            <person name="Wortman J."/>
            <person name="Nusbaum C."/>
            <person name="Birren B."/>
        </authorList>
    </citation>
    <scope>NUCLEOTIDE SEQUENCE [LARGE SCALE GENOMIC DNA]</scope>
    <source>
        <strain evidence="10">CBS 10118</strain>
    </source>
</reference>
<feature type="compositionally biased region" description="Basic and acidic residues" evidence="7">
    <location>
        <begin position="1212"/>
        <end position="1229"/>
    </location>
</feature>
<dbReference type="STRING" id="1296100.A0A1B9G0D9"/>
<dbReference type="EC" id="2.7.13.3" evidence="2"/>
<organism evidence="10">
    <name type="scientific">Kwoniella bestiolae CBS 10118</name>
    <dbReference type="NCBI Taxonomy" id="1296100"/>
    <lineage>
        <taxon>Eukaryota</taxon>
        <taxon>Fungi</taxon>
        <taxon>Dikarya</taxon>
        <taxon>Basidiomycota</taxon>
        <taxon>Agaricomycotina</taxon>
        <taxon>Tremellomycetes</taxon>
        <taxon>Tremellales</taxon>
        <taxon>Cryptococcaceae</taxon>
        <taxon>Kwoniella</taxon>
    </lineage>
</organism>
<dbReference type="CDD" id="cd17546">
    <property type="entry name" value="REC_hyHK_CKI1_RcsC-like"/>
    <property type="match status" value="1"/>
</dbReference>
<dbReference type="OrthoDB" id="21225at2759"/>
<feature type="region of interest" description="Disordered" evidence="7">
    <location>
        <begin position="147"/>
        <end position="192"/>
    </location>
</feature>
<evidence type="ECO:0000313" key="10">
    <source>
        <dbReference type="EMBL" id="OCF24477.1"/>
    </source>
</evidence>
<evidence type="ECO:0000256" key="4">
    <source>
        <dbReference type="ARBA" id="ARBA00022679"/>
    </source>
</evidence>
<feature type="compositionally biased region" description="Pro residues" evidence="7">
    <location>
        <begin position="54"/>
        <end position="70"/>
    </location>
</feature>
<dbReference type="PROSITE" id="PS50110">
    <property type="entry name" value="RESPONSE_REGULATORY"/>
    <property type="match status" value="1"/>
</dbReference>
<evidence type="ECO:0000259" key="9">
    <source>
        <dbReference type="PROSITE" id="PS50110"/>
    </source>
</evidence>
<dbReference type="InterPro" id="IPR001789">
    <property type="entry name" value="Sig_transdc_resp-reg_receiver"/>
</dbReference>
<dbReference type="InterPro" id="IPR004358">
    <property type="entry name" value="Sig_transdc_His_kin-like_C"/>
</dbReference>
<evidence type="ECO:0000256" key="5">
    <source>
        <dbReference type="ARBA" id="ARBA00022777"/>
    </source>
</evidence>
<dbReference type="GeneID" id="30210336"/>
<dbReference type="SUPFAM" id="SSF55781">
    <property type="entry name" value="GAF domain-like"/>
    <property type="match status" value="1"/>
</dbReference>
<evidence type="ECO:0000256" key="2">
    <source>
        <dbReference type="ARBA" id="ARBA00012438"/>
    </source>
</evidence>
<reference evidence="11" key="2">
    <citation type="submission" date="2013-07" db="EMBL/GenBank/DDBJ databases">
        <authorList>
            <consortium name="The Broad Institute Genome Sequencing Platform"/>
            <person name="Cuomo C."/>
            <person name="Litvintseva A."/>
            <person name="Chen Y."/>
            <person name="Heitman J."/>
            <person name="Sun S."/>
            <person name="Springer D."/>
            <person name="Dromer F."/>
            <person name="Young S.K."/>
            <person name="Zeng Q."/>
            <person name="Gargeya S."/>
            <person name="Fitzgerald M."/>
            <person name="Abouelleil A."/>
            <person name="Alvarado L."/>
            <person name="Berlin A.M."/>
            <person name="Chapman S.B."/>
            <person name="Dewar J."/>
            <person name="Goldberg J."/>
            <person name="Griggs A."/>
            <person name="Gujja S."/>
            <person name="Hansen M."/>
            <person name="Howarth C."/>
            <person name="Imamovic A."/>
            <person name="Larimer J."/>
            <person name="McCowan C."/>
            <person name="Murphy C."/>
            <person name="Pearson M."/>
            <person name="Priest M."/>
            <person name="Roberts A."/>
            <person name="Saif S."/>
            <person name="Shea T."/>
            <person name="Sykes S."/>
            <person name="Wortman J."/>
            <person name="Nusbaum C."/>
            <person name="Birren B."/>
        </authorList>
    </citation>
    <scope>NUCLEOTIDE SEQUENCE</scope>
    <source>
        <strain evidence="11">CBS 10118</strain>
    </source>
</reference>
<feature type="compositionally biased region" description="Low complexity" evidence="7">
    <location>
        <begin position="394"/>
        <end position="408"/>
    </location>
</feature>
<dbReference type="PROSITE" id="PS50109">
    <property type="entry name" value="HIS_KIN"/>
    <property type="match status" value="1"/>
</dbReference>
<dbReference type="InterPro" id="IPR005467">
    <property type="entry name" value="His_kinase_dom"/>
</dbReference>
<dbReference type="Pfam" id="PF00072">
    <property type="entry name" value="Response_reg"/>
    <property type="match status" value="1"/>
</dbReference>
<dbReference type="EMBL" id="CP144545">
    <property type="protein sequence ID" value="WVW84762.1"/>
    <property type="molecule type" value="Genomic_DNA"/>
</dbReference>
<name>A0A1B9G0D9_9TREE</name>
<feature type="compositionally biased region" description="Basic residues" evidence="7">
    <location>
        <begin position="383"/>
        <end position="393"/>
    </location>
</feature>
<feature type="modified residue" description="4-aspartylphosphate" evidence="6">
    <location>
        <position position="1338"/>
    </location>
</feature>
<dbReference type="CDD" id="cd00082">
    <property type="entry name" value="HisKA"/>
    <property type="match status" value="1"/>
</dbReference>
<evidence type="ECO:0000256" key="6">
    <source>
        <dbReference type="PROSITE-ProRule" id="PRU00169"/>
    </source>
</evidence>
<protein>
    <recommendedName>
        <fullName evidence="2">histidine kinase</fullName>
        <ecNumber evidence="2">2.7.13.3</ecNumber>
    </recommendedName>
</protein>
<dbReference type="Gene3D" id="3.30.565.10">
    <property type="entry name" value="Histidine kinase-like ATPase, C-terminal domain"/>
    <property type="match status" value="1"/>
</dbReference>
<accession>A0A1B9G0D9</accession>
<dbReference type="InterPro" id="IPR011006">
    <property type="entry name" value="CheY-like_superfamily"/>
</dbReference>
<evidence type="ECO:0000256" key="1">
    <source>
        <dbReference type="ARBA" id="ARBA00000085"/>
    </source>
</evidence>
<proteinExistence type="predicted"/>
<sequence>MCQNEAIPFSETPPLTEEEWTEALKCYARDRESSSGGSSSIIEETHDQHWAVTLPPPTQNRPHFPRPPPLVHHGDSDDSLDASIGGNGVPFTRPENIPGPFRHLETAAEHPPHIQAYDKPKDYDFNEQNSLSGSNPIPVAFDTARTALGPKGEEEFQDDDRRSAKNERKRMKTHYQEHGWLPGPTPSKSTRLKRRRAIRRLGLVGEEEDGRKAVLSKYAEMAELVFDIPQSLVAIIHDETEFVYSSDPDKPSESRPTPQTACSHVIDIHDGDCWVIADCTKDWRTKNNPLFEDKHFRFFAAAPLRYHGKDGSLVDLGTLNIYDVKARYSFSQRERSLLLKLSNMLVYQLATLQSEYMAKRASAMYEASITFLRRSLIPEPSGSKRRYPSRKRSSSSFSGSSSGLSGPSAPLPPPPHPSSQAKMAPPDTSDSTQVASKAGPRDSRDARRQAIVANQNLYDDAANTLRQLLKADAVAVVNLEDYQLFMRKQSSSGGSVEGKKGKSRIETKEKIINDYLKGEPWPADVEPVINYGGRQSGTEILGFSANDPRIRFRLDADGVESVLAEFLRVYFATRRFWWDREENEDPLSSKIMNLMPPQAQTALGTTFMGHDGKIKFVMFATWNEPPSSLVDSSLVALPFIWILGGCLIAALAMKKIRALEQSQISYSNIQAHELRTPLHQILGITQLLRSSVNDIAETPRSPGSVAGNEQVKGLLPFLDAVDTSNKTLHGIVDNILSFLDLKGKEDSNSLGDNGLLTTPVGTQTSLEVLIEEIIQEAIEEDGKSRKANGQPICKIETIFEIIPPLLGEQVSEDAGGALRRALGKVLGHAYKFIDSDGCVEIYIDDVVDLLPPEDCEEIAMTKFVSITIKDDGRGMHQAFVNDKLGEPWAKENQHATGSGLSVHLAYRIIDLMGGCMEISSAPRAGTTVQIDVPLPLRSMPFPESHSEPGCRRGSTASIRQLKLHHEQMDIDRKVCFAGFSDNGPRIEMVGEALNRQYAKIGCEIVTNAEDAQLVVAFGGIEENREQAEELFQRAHTQDIVFLITNEHSAHEDVLELEKEMNLQVRRFKRPMNPSILRETLFPNHSERLRNMFDEENDGEKVQVDSGAINTPHLMSPEGNDQGRPSDQRKKHASPVSGDLNSFGRPDWSFPPGDHSAKKDTQYASKGGSGNRNPSNMKLEEAMASLSTGEYFPSVSPKQKYKQELELAQSPVEHGDNDTTPKTEDTEPNRRHPVTTEQASEREASSFPDTASTSITSDSGPSSVNVPLSGRNGTGDGKSEAKANVKVLVVEDNKINRTLLVKLLQKQIVSPKDILEAEDGQEAIDIFKTVSGPLIVLLDINMPRKDGYQTSIEMRMIEKDNPDRQRAQIVAVTALASADEKKKGLVECNMDDWYSKPCGKSVISLIISNACQKLSA</sequence>
<gene>
    <name evidence="10" type="ORF">I302_05937</name>
    <name evidence="11" type="ORF">I302_106797</name>
</gene>
<dbReference type="InterPro" id="IPR036097">
    <property type="entry name" value="HisK_dim/P_sf"/>
</dbReference>
<dbReference type="InterPro" id="IPR036890">
    <property type="entry name" value="HATPase_C_sf"/>
</dbReference>
<reference evidence="11" key="4">
    <citation type="submission" date="2024-02" db="EMBL/GenBank/DDBJ databases">
        <title>Comparative genomics of Cryptococcus and Kwoniella reveals pathogenesis evolution and contrasting modes of karyotype evolution via chromosome fusion or intercentromeric recombination.</title>
        <authorList>
            <person name="Coelho M.A."/>
            <person name="David-Palma M."/>
            <person name="Shea T."/>
            <person name="Bowers K."/>
            <person name="McGinley-Smith S."/>
            <person name="Mohammad A.W."/>
            <person name="Gnirke A."/>
            <person name="Yurkov A.M."/>
            <person name="Nowrousian M."/>
            <person name="Sun S."/>
            <person name="Cuomo C.A."/>
            <person name="Heitman J."/>
        </authorList>
    </citation>
    <scope>NUCLEOTIDE SEQUENCE</scope>
    <source>
        <strain evidence="11">CBS 10118</strain>
    </source>
</reference>
<evidence type="ECO:0000256" key="3">
    <source>
        <dbReference type="ARBA" id="ARBA00022553"/>
    </source>
</evidence>
<dbReference type="SUPFAM" id="SSF47384">
    <property type="entry name" value="Homodimeric domain of signal transducing histidine kinase"/>
    <property type="match status" value="1"/>
</dbReference>
<dbReference type="InterPro" id="IPR029016">
    <property type="entry name" value="GAF-like_dom_sf"/>
</dbReference>
<feature type="region of interest" description="Disordered" evidence="7">
    <location>
        <begin position="52"/>
        <end position="98"/>
    </location>
</feature>
<dbReference type="EMBL" id="KI894022">
    <property type="protein sequence ID" value="OCF24477.1"/>
    <property type="molecule type" value="Genomic_DNA"/>
</dbReference>
<dbReference type="PANTHER" id="PTHR43047:SF72">
    <property type="entry name" value="OSMOSENSING HISTIDINE PROTEIN KINASE SLN1"/>
    <property type="match status" value="1"/>
</dbReference>
<dbReference type="PRINTS" id="PR00344">
    <property type="entry name" value="BCTRLSENSOR"/>
</dbReference>
<feature type="compositionally biased region" description="Low complexity" evidence="7">
    <location>
        <begin position="1251"/>
        <end position="1262"/>
    </location>
</feature>
<dbReference type="Gene3D" id="1.10.287.130">
    <property type="match status" value="1"/>
</dbReference>
<dbReference type="RefSeq" id="XP_019045547.1">
    <property type="nucleotide sequence ID" value="XM_019192550.1"/>
</dbReference>
<keyword evidence="5" id="KW-0418">Kinase</keyword>
<dbReference type="SUPFAM" id="SSF52172">
    <property type="entry name" value="CheY-like"/>
    <property type="match status" value="1"/>
</dbReference>
<keyword evidence="12" id="KW-1185">Reference proteome</keyword>
<dbReference type="GO" id="GO:0005886">
    <property type="term" value="C:plasma membrane"/>
    <property type="evidence" value="ECO:0007669"/>
    <property type="project" value="TreeGrafter"/>
</dbReference>
<feature type="domain" description="Response regulatory" evidence="9">
    <location>
        <begin position="1285"/>
        <end position="1410"/>
    </location>
</feature>
<keyword evidence="3 6" id="KW-0597">Phosphoprotein</keyword>
<feature type="region of interest" description="Disordered" evidence="7">
    <location>
        <begin position="1207"/>
        <end position="1278"/>
    </location>
</feature>
<dbReference type="SUPFAM" id="SSF55874">
    <property type="entry name" value="ATPase domain of HSP90 chaperone/DNA topoisomerase II/histidine kinase"/>
    <property type="match status" value="1"/>
</dbReference>
<dbReference type="GO" id="GO:0009927">
    <property type="term" value="F:histidine phosphotransfer kinase activity"/>
    <property type="evidence" value="ECO:0007669"/>
    <property type="project" value="TreeGrafter"/>
</dbReference>
<evidence type="ECO:0000313" key="11">
    <source>
        <dbReference type="EMBL" id="WVW84762.1"/>
    </source>
</evidence>
<dbReference type="InterPro" id="IPR003661">
    <property type="entry name" value="HisK_dim/P_dom"/>
</dbReference>
<feature type="domain" description="Histidine kinase" evidence="8">
    <location>
        <begin position="669"/>
        <end position="936"/>
    </location>
</feature>
<keyword evidence="4" id="KW-0808">Transferase</keyword>
<dbReference type="Gene3D" id="3.40.50.2300">
    <property type="match status" value="1"/>
</dbReference>
<evidence type="ECO:0000256" key="7">
    <source>
        <dbReference type="SAM" id="MobiDB-lite"/>
    </source>
</evidence>
<feature type="region of interest" description="Disordered" evidence="7">
    <location>
        <begin position="1093"/>
        <end position="1176"/>
    </location>
</feature>
<dbReference type="SMART" id="SM00448">
    <property type="entry name" value="REC"/>
    <property type="match status" value="1"/>
</dbReference>
<evidence type="ECO:0000259" key="8">
    <source>
        <dbReference type="PROSITE" id="PS50109"/>
    </source>
</evidence>
<evidence type="ECO:0000313" key="12">
    <source>
        <dbReference type="Proteomes" id="UP000092730"/>
    </source>
</evidence>
<dbReference type="InterPro" id="IPR003594">
    <property type="entry name" value="HATPase_dom"/>
</dbReference>
<dbReference type="GO" id="GO:0000155">
    <property type="term" value="F:phosphorelay sensor kinase activity"/>
    <property type="evidence" value="ECO:0007669"/>
    <property type="project" value="InterPro"/>
</dbReference>
<dbReference type="SMART" id="SM00387">
    <property type="entry name" value="HATPase_c"/>
    <property type="match status" value="1"/>
</dbReference>